<keyword evidence="1" id="KW-0812">Transmembrane</keyword>
<name>A0ABV9UZL9_9ACTN</name>
<keyword evidence="1" id="KW-1133">Transmembrane helix</keyword>
<comment type="caution">
    <text evidence="2">The sequence shown here is derived from an EMBL/GenBank/DDBJ whole genome shotgun (WGS) entry which is preliminary data.</text>
</comment>
<keyword evidence="3" id="KW-1185">Reference proteome</keyword>
<evidence type="ECO:0008006" key="4">
    <source>
        <dbReference type="Google" id="ProtNLM"/>
    </source>
</evidence>
<evidence type="ECO:0000313" key="2">
    <source>
        <dbReference type="EMBL" id="MFC4960825.1"/>
    </source>
</evidence>
<keyword evidence="1" id="KW-0472">Membrane</keyword>
<dbReference type="RefSeq" id="WP_344376669.1">
    <property type="nucleotide sequence ID" value="NZ_BAAASQ010000014.1"/>
</dbReference>
<evidence type="ECO:0000313" key="3">
    <source>
        <dbReference type="Proteomes" id="UP001595834"/>
    </source>
</evidence>
<proteinExistence type="predicted"/>
<dbReference type="EMBL" id="JBHSIZ010000041">
    <property type="protein sequence ID" value="MFC4960825.1"/>
    <property type="molecule type" value="Genomic_DNA"/>
</dbReference>
<feature type="transmembrane region" description="Helical" evidence="1">
    <location>
        <begin position="17"/>
        <end position="38"/>
    </location>
</feature>
<dbReference type="Proteomes" id="UP001595834">
    <property type="component" value="Unassembled WGS sequence"/>
</dbReference>
<reference evidence="3" key="1">
    <citation type="journal article" date="2019" name="Int. J. Syst. Evol. Microbiol.">
        <title>The Global Catalogue of Microorganisms (GCM) 10K type strain sequencing project: providing services to taxonomists for standard genome sequencing and annotation.</title>
        <authorList>
            <consortium name="The Broad Institute Genomics Platform"/>
            <consortium name="The Broad Institute Genome Sequencing Center for Infectious Disease"/>
            <person name="Wu L."/>
            <person name="Ma J."/>
        </authorList>
    </citation>
    <scope>NUCLEOTIDE SEQUENCE [LARGE SCALE GENOMIC DNA]</scope>
    <source>
        <strain evidence="3">CCM 7224</strain>
    </source>
</reference>
<accession>A0ABV9UZL9</accession>
<feature type="transmembrane region" description="Helical" evidence="1">
    <location>
        <begin position="76"/>
        <end position="96"/>
    </location>
</feature>
<protein>
    <recommendedName>
        <fullName evidence="4">Integral membrane protein</fullName>
    </recommendedName>
</protein>
<sequence length="99" mass="10336">MIQGATLSLGGNGSSSVGIGILVVGGIAALWCGVSWAFNVRGITVRRAEEIRQRHAVQLGGVSSGTMWARPWYHRLLGAVLAVAGLVLVIAGYALWHLG</sequence>
<evidence type="ECO:0000256" key="1">
    <source>
        <dbReference type="SAM" id="Phobius"/>
    </source>
</evidence>
<gene>
    <name evidence="2" type="ORF">ACFPFX_31475</name>
</gene>
<organism evidence="2 3">
    <name type="scientific">Streptomyces mauvecolor</name>
    <dbReference type="NCBI Taxonomy" id="58345"/>
    <lineage>
        <taxon>Bacteria</taxon>
        <taxon>Bacillati</taxon>
        <taxon>Actinomycetota</taxon>
        <taxon>Actinomycetes</taxon>
        <taxon>Kitasatosporales</taxon>
        <taxon>Streptomycetaceae</taxon>
        <taxon>Streptomyces</taxon>
    </lineage>
</organism>